<dbReference type="InterPro" id="IPR038726">
    <property type="entry name" value="PDDEXK_AddAB-type"/>
</dbReference>
<name>A0A1D7UCI3_9HYPH</name>
<feature type="domain" description="PD-(D/E)XK endonuclease-like" evidence="1">
    <location>
        <begin position="626"/>
        <end position="898"/>
    </location>
</feature>
<evidence type="ECO:0000259" key="1">
    <source>
        <dbReference type="Pfam" id="PF12705"/>
    </source>
</evidence>
<proteinExistence type="predicted"/>
<accession>A0A1D7UCI3</accession>
<dbReference type="EMBL" id="CP017148">
    <property type="protein sequence ID" value="AOO85088.1"/>
    <property type="molecule type" value="Genomic_DNA"/>
</dbReference>
<protein>
    <recommendedName>
        <fullName evidence="1">PD-(D/E)XK endonuclease-like domain-containing protein</fullName>
    </recommendedName>
</protein>
<evidence type="ECO:0000313" key="3">
    <source>
        <dbReference type="Proteomes" id="UP000094969"/>
    </source>
</evidence>
<dbReference type="AlphaFoldDB" id="A0A1D7UCI3"/>
<keyword evidence="3" id="KW-1185">Reference proteome</keyword>
<dbReference type="Gene3D" id="3.90.320.10">
    <property type="match status" value="1"/>
</dbReference>
<evidence type="ECO:0000313" key="2">
    <source>
        <dbReference type="EMBL" id="AOO85088.1"/>
    </source>
</evidence>
<reference evidence="2 3" key="1">
    <citation type="journal article" date="2015" name="Antonie Van Leeuwenhoek">
        <title>Bosea vaviloviae sp. nov., a new species of slow-growing rhizobia isolated from nodules of the relict species Vavilovia formosa (Stev.) Fed.</title>
        <authorList>
            <person name="Safronova V.I."/>
            <person name="Kuznetsova I.G."/>
            <person name="Sazanova A.L."/>
            <person name="Kimeklis A.K."/>
            <person name="Belimov A.A."/>
            <person name="Andronov E.E."/>
            <person name="Pinaev A.G."/>
            <person name="Chizhevskaya E.P."/>
            <person name="Pukhaev A.R."/>
            <person name="Popov K.P."/>
            <person name="Willems A."/>
            <person name="Tikhonovich I.A."/>
        </authorList>
    </citation>
    <scope>NUCLEOTIDE SEQUENCE [LARGE SCALE GENOMIC DNA]</scope>
    <source>
        <strain evidence="2 3">Vaf18</strain>
        <plasmid evidence="2">unnamed1</plasmid>
    </source>
</reference>
<dbReference type="Pfam" id="PF12705">
    <property type="entry name" value="PDDEXK_1"/>
    <property type="match status" value="1"/>
</dbReference>
<keyword evidence="2" id="KW-0614">Plasmid</keyword>
<geneLocation type="plasmid" evidence="2 3">
    <name>unnamed1</name>
</geneLocation>
<dbReference type="InterPro" id="IPR011604">
    <property type="entry name" value="PDDEXK-like_dom_sf"/>
</dbReference>
<sequence>MNYPSDPDILIRGGAMNIVFGLWADGGASPDHGGGAGGSMGQPVVGPAGLVDLLEVSLGIGGPRKPQVVRIASFQSTLEGLEGEFFWSGSLGMDPWSTARTLLAWRDELIGLGWRQDLPWHEPRLADLAVACRAASQLPPGLSDRIAAVLKEFEETNAPPIERIRLIDSIDLHPSPIRRLVVGLRDLGSALETIEIRPAAPPETSLGKLQRWMLGAPEALEGSDGTVTVVSSVSEPLAAEIVGQWFAGQTAGGIALVAQDGDTDLLDHGLSGFGQPRAGRSRSSIHRGSLQLLLLAFKSAWAPFDPHALMELLVFPNSPVAPRAAWHLASALEKAPGRGGPEWEQAWARITEKERERAGNDADELAAVGPRLARWREWAEQETANPIVGMPLEQSLQICDRVTTWAARRYAVTSDLLYAATSTLAGEVRTAIAAIGRDRLPRLLVERVIDQALDLGQSNPSSRAEAASWRSVPHPGSVWAPTTSVVWWNFGTTREGTARSPWSDGERRELAAADCPADEVTVCARAASAAWERVILNARGKVLLVAGGLDCEADDSLHPLAHRLKPALDVVGTRIGLEAALSTPALTIAGTTIERQAIAPRSLPTARFSWETPAGFSPRLAQITESATSLENLLSCQLMWALRHVARLRPGRVRSIPDANQLLGNLAHAIAREVFTPGTPPEPDMAAQSATDLLEGRIDQLAAPLRHPEFAEELNFARRRLPGAMASLARCLSDNHLTVESTEQQVSGTFEPLLALRGAIDLVARDRSGNAVIIDLKWTRSEKARMEELSKGRAVQLATYGALFSGEQPYRAGYFLLNQRQFATLEGSGLVGRLIDGDRSFPDTWAAIVAAWSIWRTSAEAGQILATGIEGVGDHLPPELTIDRDVHCERCDYSTLCRVRGLA</sequence>
<dbReference type="KEGG" id="bvv:BHK69_30795"/>
<dbReference type="Proteomes" id="UP000094969">
    <property type="component" value="Plasmid unnamed1"/>
</dbReference>
<organism evidence="2 3">
    <name type="scientific">Bosea vaviloviae</name>
    <dbReference type="NCBI Taxonomy" id="1526658"/>
    <lineage>
        <taxon>Bacteria</taxon>
        <taxon>Pseudomonadati</taxon>
        <taxon>Pseudomonadota</taxon>
        <taxon>Alphaproteobacteria</taxon>
        <taxon>Hyphomicrobiales</taxon>
        <taxon>Boseaceae</taxon>
        <taxon>Bosea</taxon>
    </lineage>
</organism>
<gene>
    <name evidence="2" type="ORF">BHK69_30795</name>
</gene>